<reference evidence="2" key="2">
    <citation type="submission" date="2020-11" db="EMBL/GenBank/DDBJ databases">
        <authorList>
            <consortium name="DOE Joint Genome Institute"/>
            <person name="Kuo A."/>
            <person name="Miyauchi S."/>
            <person name="Kiss E."/>
            <person name="Drula E."/>
            <person name="Kohler A."/>
            <person name="Sanchez-Garcia M."/>
            <person name="Andreopoulos B."/>
            <person name="Barry K.W."/>
            <person name="Bonito G."/>
            <person name="Buee M."/>
            <person name="Carver A."/>
            <person name="Chen C."/>
            <person name="Cichocki N."/>
            <person name="Clum A."/>
            <person name="Culley D."/>
            <person name="Crous P.W."/>
            <person name="Fauchery L."/>
            <person name="Girlanda M."/>
            <person name="Hayes R."/>
            <person name="Keri Z."/>
            <person name="Labutti K."/>
            <person name="Lipzen A."/>
            <person name="Lombard V."/>
            <person name="Magnuson J."/>
            <person name="Maillard F."/>
            <person name="Morin E."/>
            <person name="Murat C."/>
            <person name="Nolan M."/>
            <person name="Ohm R."/>
            <person name="Pangilinan J."/>
            <person name="Pereira M."/>
            <person name="Perotto S."/>
            <person name="Peter M."/>
            <person name="Riley R."/>
            <person name="Sitrit Y."/>
            <person name="Stielow B."/>
            <person name="Szollosi G."/>
            <person name="Zifcakova L."/>
            <person name="Stursova M."/>
            <person name="Spatafora J.W."/>
            <person name="Tedersoo L."/>
            <person name="Vaario L.-M."/>
            <person name="Yamada A."/>
            <person name="Yan M."/>
            <person name="Wang P."/>
            <person name="Xu J."/>
            <person name="Bruns T."/>
            <person name="Baldrian P."/>
            <person name="Vilgalys R."/>
            <person name="Henrissat B."/>
            <person name="Grigoriev I.V."/>
            <person name="Hibbett D."/>
            <person name="Nagy L.G."/>
            <person name="Martin F.M."/>
        </authorList>
    </citation>
    <scope>NUCLEOTIDE SEQUENCE</scope>
    <source>
        <strain evidence="2">UH-Tt-Lm1</strain>
    </source>
</reference>
<evidence type="ECO:0008006" key="4">
    <source>
        <dbReference type="Google" id="ProtNLM"/>
    </source>
</evidence>
<accession>A0A9P6HS12</accession>
<feature type="region of interest" description="Disordered" evidence="1">
    <location>
        <begin position="1"/>
        <end position="28"/>
    </location>
</feature>
<feature type="region of interest" description="Disordered" evidence="1">
    <location>
        <begin position="347"/>
        <end position="400"/>
    </location>
</feature>
<proteinExistence type="predicted"/>
<dbReference type="Proteomes" id="UP000736335">
    <property type="component" value="Unassembled WGS sequence"/>
</dbReference>
<feature type="region of interest" description="Disordered" evidence="1">
    <location>
        <begin position="70"/>
        <end position="101"/>
    </location>
</feature>
<sequence>MPEPIPIIKVSTPFAPESEKPLPPVSPALSHLRHLDGPMPFDLVSQVHEAAYSPSPLVGLLQDPYVVRSLTKRSRSRSSRRPSTSGTGLERGRKEDKENDPMNVLTVVLAEEERQVNHLRGLLRTTADRLEDERVRANQAENRADFNESRVRELQMKLTNSEATKHSADLETERARDESHRLKMQMDMLEREVQRLRNSLANMTKRKDDAEREASESQDAARKAEQRLREYEAEQEGRDEGRRLASKKNYDAGWRECWPVAHEEGRTQGYNEGHDEGFNKGRVEAKLTFYEEGRKKGKLEGYQEGIERGMREERDRALQEFDKFLEEEVSASVHERHDRVQRWVSSLAQAADKTRDRHSRPRGMSASSSSHRGDREGRREASLRRHLTPSPGLGLIPDPSLMSRASIRDFRADDVIKSPTLIISG</sequence>
<organism evidence="2 3">
    <name type="scientific">Thelephora terrestris</name>
    <dbReference type="NCBI Taxonomy" id="56493"/>
    <lineage>
        <taxon>Eukaryota</taxon>
        <taxon>Fungi</taxon>
        <taxon>Dikarya</taxon>
        <taxon>Basidiomycota</taxon>
        <taxon>Agaricomycotina</taxon>
        <taxon>Agaricomycetes</taxon>
        <taxon>Thelephorales</taxon>
        <taxon>Thelephoraceae</taxon>
        <taxon>Thelephora</taxon>
    </lineage>
</organism>
<feature type="compositionally biased region" description="Basic and acidic residues" evidence="1">
    <location>
        <begin position="205"/>
        <end position="244"/>
    </location>
</feature>
<dbReference type="OrthoDB" id="2135488at2759"/>
<evidence type="ECO:0000313" key="3">
    <source>
        <dbReference type="Proteomes" id="UP000736335"/>
    </source>
</evidence>
<evidence type="ECO:0000256" key="1">
    <source>
        <dbReference type="SAM" id="MobiDB-lite"/>
    </source>
</evidence>
<feature type="compositionally biased region" description="Basic and acidic residues" evidence="1">
    <location>
        <begin position="90"/>
        <end position="100"/>
    </location>
</feature>
<evidence type="ECO:0000313" key="2">
    <source>
        <dbReference type="EMBL" id="KAF9793385.1"/>
    </source>
</evidence>
<dbReference type="EMBL" id="WIUZ02000001">
    <property type="protein sequence ID" value="KAF9793385.1"/>
    <property type="molecule type" value="Genomic_DNA"/>
</dbReference>
<dbReference type="AlphaFoldDB" id="A0A9P6HS12"/>
<gene>
    <name evidence="2" type="ORF">BJ322DRAFT_1016905</name>
</gene>
<keyword evidence="3" id="KW-1185">Reference proteome</keyword>
<name>A0A9P6HS12_9AGAM</name>
<feature type="region of interest" description="Disordered" evidence="1">
    <location>
        <begin position="201"/>
        <end position="244"/>
    </location>
</feature>
<feature type="compositionally biased region" description="Basic and acidic residues" evidence="1">
    <location>
        <begin position="371"/>
        <end position="383"/>
    </location>
</feature>
<reference evidence="2" key="1">
    <citation type="journal article" date="2020" name="Nat. Commun.">
        <title>Large-scale genome sequencing of mycorrhizal fungi provides insights into the early evolution of symbiotic traits.</title>
        <authorList>
            <person name="Miyauchi S."/>
            <person name="Kiss E."/>
            <person name="Kuo A."/>
            <person name="Drula E."/>
            <person name="Kohler A."/>
            <person name="Sanchez-Garcia M."/>
            <person name="Morin E."/>
            <person name="Andreopoulos B."/>
            <person name="Barry K.W."/>
            <person name="Bonito G."/>
            <person name="Buee M."/>
            <person name="Carver A."/>
            <person name="Chen C."/>
            <person name="Cichocki N."/>
            <person name="Clum A."/>
            <person name="Culley D."/>
            <person name="Crous P.W."/>
            <person name="Fauchery L."/>
            <person name="Girlanda M."/>
            <person name="Hayes R.D."/>
            <person name="Keri Z."/>
            <person name="LaButti K."/>
            <person name="Lipzen A."/>
            <person name="Lombard V."/>
            <person name="Magnuson J."/>
            <person name="Maillard F."/>
            <person name="Murat C."/>
            <person name="Nolan M."/>
            <person name="Ohm R.A."/>
            <person name="Pangilinan J."/>
            <person name="Pereira M.F."/>
            <person name="Perotto S."/>
            <person name="Peter M."/>
            <person name="Pfister S."/>
            <person name="Riley R."/>
            <person name="Sitrit Y."/>
            <person name="Stielow J.B."/>
            <person name="Szollosi G."/>
            <person name="Zifcakova L."/>
            <person name="Stursova M."/>
            <person name="Spatafora J.W."/>
            <person name="Tedersoo L."/>
            <person name="Vaario L.M."/>
            <person name="Yamada A."/>
            <person name="Yan M."/>
            <person name="Wang P."/>
            <person name="Xu J."/>
            <person name="Bruns T."/>
            <person name="Baldrian P."/>
            <person name="Vilgalys R."/>
            <person name="Dunand C."/>
            <person name="Henrissat B."/>
            <person name="Grigoriev I.V."/>
            <person name="Hibbett D."/>
            <person name="Nagy L.G."/>
            <person name="Martin F.M."/>
        </authorList>
    </citation>
    <scope>NUCLEOTIDE SEQUENCE</scope>
    <source>
        <strain evidence="2">UH-Tt-Lm1</strain>
    </source>
</reference>
<comment type="caution">
    <text evidence="2">The sequence shown here is derived from an EMBL/GenBank/DDBJ whole genome shotgun (WGS) entry which is preliminary data.</text>
</comment>
<protein>
    <recommendedName>
        <fullName evidence="4">Essential protein Yae1 N-terminal domain-containing protein</fullName>
    </recommendedName>
</protein>
<feature type="compositionally biased region" description="Basic residues" evidence="1">
    <location>
        <begin position="70"/>
        <end position="80"/>
    </location>
</feature>